<protein>
    <submittedName>
        <fullName evidence="1">Uncharacterized protein</fullName>
    </submittedName>
</protein>
<reference evidence="1 2" key="1">
    <citation type="submission" date="2019-03" db="EMBL/GenBank/DDBJ databases">
        <title>Genomic Encyclopedia of Type Strains, Phase IV (KMG-IV): sequencing the most valuable type-strain genomes for metagenomic binning, comparative biology and taxonomic classification.</title>
        <authorList>
            <person name="Goeker M."/>
        </authorList>
    </citation>
    <scope>NUCLEOTIDE SEQUENCE [LARGE SCALE GENOMIC DNA]</scope>
    <source>
        <strain evidence="1 2">DSM 15264</strain>
    </source>
</reference>
<dbReference type="AlphaFoldDB" id="A0AA46DF89"/>
<sequence length="41" mass="4879">MLNKQMSKAQWRMSVNQIRVEKSALDREVMDREELREEAAA</sequence>
<gene>
    <name evidence="1" type="ORF">EV676_1031</name>
</gene>
<comment type="caution">
    <text evidence="1">The sequence shown here is derived from an EMBL/GenBank/DDBJ whole genome shotgun (WGS) entry which is preliminary data.</text>
</comment>
<proteinExistence type="predicted"/>
<dbReference type="RefSeq" id="WP_259371759.1">
    <property type="nucleotide sequence ID" value="NZ_SLXF01000003.1"/>
</dbReference>
<accession>A0AA46DF89</accession>
<dbReference type="EMBL" id="SLXF01000003">
    <property type="protein sequence ID" value="TCP07973.1"/>
    <property type="molecule type" value="Genomic_DNA"/>
</dbReference>
<evidence type="ECO:0000313" key="1">
    <source>
        <dbReference type="EMBL" id="TCP07973.1"/>
    </source>
</evidence>
<organism evidence="1 2">
    <name type="scientific">Caldimonas thermodepolymerans</name>
    <dbReference type="NCBI Taxonomy" id="215580"/>
    <lineage>
        <taxon>Bacteria</taxon>
        <taxon>Pseudomonadati</taxon>
        <taxon>Pseudomonadota</taxon>
        <taxon>Betaproteobacteria</taxon>
        <taxon>Burkholderiales</taxon>
        <taxon>Sphaerotilaceae</taxon>
        <taxon>Caldimonas</taxon>
    </lineage>
</organism>
<name>A0AA46DF89_9BURK</name>
<evidence type="ECO:0000313" key="2">
    <source>
        <dbReference type="Proteomes" id="UP000294772"/>
    </source>
</evidence>
<dbReference type="Proteomes" id="UP000294772">
    <property type="component" value="Unassembled WGS sequence"/>
</dbReference>